<keyword evidence="8" id="KW-0067">ATP-binding</keyword>
<comment type="subunit">
    <text evidence="3">Homodimer.</text>
</comment>
<comment type="caution">
    <text evidence="12">The sequence shown here is derived from an EMBL/GenBank/DDBJ whole genome shotgun (WGS) entry which is preliminary data.</text>
</comment>
<keyword evidence="4" id="KW-0808">Transferase</keyword>
<dbReference type="SUPFAM" id="SSF56059">
    <property type="entry name" value="Glutathione synthetase ATP-binding domain-like"/>
    <property type="match status" value="1"/>
</dbReference>
<keyword evidence="7 12" id="KW-0418">Kinase</keyword>
<accession>A0A2V3INM2</accession>
<organism evidence="12 13">
    <name type="scientific">Gracilariopsis chorda</name>
    <dbReference type="NCBI Taxonomy" id="448386"/>
    <lineage>
        <taxon>Eukaryota</taxon>
        <taxon>Rhodophyta</taxon>
        <taxon>Florideophyceae</taxon>
        <taxon>Rhodymeniophycidae</taxon>
        <taxon>Gracilariales</taxon>
        <taxon>Gracilariaceae</taxon>
        <taxon>Gracilariopsis</taxon>
    </lineage>
</organism>
<dbReference type="InterPro" id="IPR054481">
    <property type="entry name" value="GWD1_pHisD"/>
</dbReference>
<keyword evidence="10" id="KW-0119">Carbohydrate metabolism</keyword>
<evidence type="ECO:0000256" key="8">
    <source>
        <dbReference type="ARBA" id="ARBA00022840"/>
    </source>
</evidence>
<evidence type="ECO:0000256" key="4">
    <source>
        <dbReference type="ARBA" id="ARBA00022679"/>
    </source>
</evidence>
<keyword evidence="5" id="KW-0479">Metal-binding</keyword>
<comment type="similarity">
    <text evidence="2">Belongs to the PEP-utilizing enzyme family.</text>
</comment>
<dbReference type="Pfam" id="PF01326">
    <property type="entry name" value="PPDK_N"/>
    <property type="match status" value="1"/>
</dbReference>
<evidence type="ECO:0000256" key="10">
    <source>
        <dbReference type="ARBA" id="ARBA00023277"/>
    </source>
</evidence>
<keyword evidence="6" id="KW-0547">Nucleotide-binding</keyword>
<evidence type="ECO:0000256" key="5">
    <source>
        <dbReference type="ARBA" id="ARBA00022723"/>
    </source>
</evidence>
<evidence type="ECO:0000313" key="13">
    <source>
        <dbReference type="Proteomes" id="UP000247409"/>
    </source>
</evidence>
<evidence type="ECO:0000256" key="9">
    <source>
        <dbReference type="ARBA" id="ARBA00022842"/>
    </source>
</evidence>
<evidence type="ECO:0000313" key="12">
    <source>
        <dbReference type="EMBL" id="PXF43672.1"/>
    </source>
</evidence>
<dbReference type="PANTHER" id="PTHR47453">
    <property type="entry name" value="PHOSPHOGLUCAN, WATER DIKINASE, CHLOROPLASTIC"/>
    <property type="match status" value="1"/>
</dbReference>
<dbReference type="PROSITE" id="PS51166">
    <property type="entry name" value="CBM20"/>
    <property type="match status" value="1"/>
</dbReference>
<dbReference type="InterPro" id="IPR002192">
    <property type="entry name" value="PPDK_AMP/ATP-bd"/>
</dbReference>
<proteinExistence type="inferred from homology"/>
<dbReference type="EMBL" id="NBIV01000115">
    <property type="protein sequence ID" value="PXF43672.1"/>
    <property type="molecule type" value="Genomic_DNA"/>
</dbReference>
<name>A0A2V3INM2_9FLOR</name>
<comment type="cofactor">
    <cofactor evidence="1">
        <name>Mg(2+)</name>
        <dbReference type="ChEBI" id="CHEBI:18420"/>
    </cofactor>
</comment>
<dbReference type="SUPFAM" id="SSF49452">
    <property type="entry name" value="Starch-binding domain-like"/>
    <property type="match status" value="1"/>
</dbReference>
<feature type="domain" description="CBM20" evidence="11">
    <location>
        <begin position="1"/>
        <end position="121"/>
    </location>
</feature>
<dbReference type="GO" id="GO:0046872">
    <property type="term" value="F:metal ion binding"/>
    <property type="evidence" value="ECO:0007669"/>
    <property type="project" value="UniProtKB-KW"/>
</dbReference>
<dbReference type="GO" id="GO:0005524">
    <property type="term" value="F:ATP binding"/>
    <property type="evidence" value="ECO:0007669"/>
    <property type="project" value="UniProtKB-KW"/>
</dbReference>
<dbReference type="PANTHER" id="PTHR47453:SF1">
    <property type="entry name" value="PHOSPHOGLUCAN, WATER DIKINASE, CHLOROPLASTIC"/>
    <property type="match status" value="1"/>
</dbReference>
<dbReference type="OrthoDB" id="6123450at2759"/>
<evidence type="ECO:0000256" key="3">
    <source>
        <dbReference type="ARBA" id="ARBA00011738"/>
    </source>
</evidence>
<dbReference type="AlphaFoldDB" id="A0A2V3INM2"/>
<dbReference type="InterPro" id="IPR002044">
    <property type="entry name" value="CBM20"/>
</dbReference>
<evidence type="ECO:0000256" key="1">
    <source>
        <dbReference type="ARBA" id="ARBA00001946"/>
    </source>
</evidence>
<dbReference type="InterPro" id="IPR013783">
    <property type="entry name" value="Ig-like_fold"/>
</dbReference>
<evidence type="ECO:0000256" key="2">
    <source>
        <dbReference type="ARBA" id="ARBA00007837"/>
    </source>
</evidence>
<evidence type="ECO:0000259" key="11">
    <source>
        <dbReference type="PROSITE" id="PS51166"/>
    </source>
</evidence>
<dbReference type="Gene3D" id="3.30.1490.20">
    <property type="entry name" value="ATP-grasp fold, A domain"/>
    <property type="match status" value="1"/>
</dbReference>
<dbReference type="Pfam" id="PF22973">
    <property type="entry name" value="GWD1_pHisD"/>
    <property type="match status" value="1"/>
</dbReference>
<evidence type="ECO:0000256" key="6">
    <source>
        <dbReference type="ARBA" id="ARBA00022741"/>
    </source>
</evidence>
<evidence type="ECO:0000256" key="7">
    <source>
        <dbReference type="ARBA" id="ARBA00022777"/>
    </source>
</evidence>
<gene>
    <name evidence="12" type="ORF">BWQ96_06577</name>
</gene>
<dbReference type="SMART" id="SM01065">
    <property type="entry name" value="CBM_2"/>
    <property type="match status" value="1"/>
</dbReference>
<reference evidence="12 13" key="1">
    <citation type="journal article" date="2018" name="Mol. Biol. Evol.">
        <title>Analysis of the draft genome of the red seaweed Gracilariopsis chorda provides insights into genome size evolution in Rhodophyta.</title>
        <authorList>
            <person name="Lee J."/>
            <person name="Yang E.C."/>
            <person name="Graf L."/>
            <person name="Yang J.H."/>
            <person name="Qiu H."/>
            <person name="Zel Zion U."/>
            <person name="Chan C.X."/>
            <person name="Stephens T.G."/>
            <person name="Weber A.P.M."/>
            <person name="Boo G.H."/>
            <person name="Boo S.M."/>
            <person name="Kim K.M."/>
            <person name="Shin Y."/>
            <person name="Jung M."/>
            <person name="Lee S.J."/>
            <person name="Yim H.S."/>
            <person name="Lee J.H."/>
            <person name="Bhattacharya D."/>
            <person name="Yoon H.S."/>
        </authorList>
    </citation>
    <scope>NUCLEOTIDE SEQUENCE [LARGE SCALE GENOMIC DNA]</scope>
    <source>
        <strain evidence="12 13">SKKU-2015</strain>
        <tissue evidence="12">Whole body</tissue>
    </source>
</reference>
<dbReference type="Gene3D" id="3.30.470.20">
    <property type="entry name" value="ATP-grasp fold, B domain"/>
    <property type="match status" value="1"/>
</dbReference>
<dbReference type="InterPro" id="IPR013815">
    <property type="entry name" value="ATP_grasp_subdomain_1"/>
</dbReference>
<keyword evidence="9" id="KW-0460">Magnesium</keyword>
<dbReference type="Gene3D" id="2.60.40.10">
    <property type="entry name" value="Immunoglobulins"/>
    <property type="match status" value="1"/>
</dbReference>
<dbReference type="GO" id="GO:0016301">
    <property type="term" value="F:kinase activity"/>
    <property type="evidence" value="ECO:0007669"/>
    <property type="project" value="UniProtKB-KW"/>
</dbReference>
<dbReference type="Proteomes" id="UP000247409">
    <property type="component" value="Unassembled WGS sequence"/>
</dbReference>
<dbReference type="GO" id="GO:2001070">
    <property type="term" value="F:starch binding"/>
    <property type="evidence" value="ECO:0007669"/>
    <property type="project" value="InterPro"/>
</dbReference>
<keyword evidence="13" id="KW-1185">Reference proteome</keyword>
<dbReference type="Pfam" id="PF00686">
    <property type="entry name" value="CBM_20"/>
    <property type="match status" value="1"/>
</dbReference>
<dbReference type="InterPro" id="IPR013784">
    <property type="entry name" value="Carb-bd-like_fold"/>
</dbReference>
<sequence length="1037" mass="114866">MPNLDLSVSCDTTNWGEEVAVVGSWNSWSKKHFTKLVTSPSQFPVWHASISLTDNMAKAPVEYKYVIVKSGAIARWEGNGTRCNRVANVLSENKILDVYGRIDGEPQEASHVSGATREWHGGTQGGPMNPNANGLGTLEKAIIEMNMTQKSWRQRLAFVRALFTDDEAAKKIGFNKHSIDALATISTYLSFLSNGQVKCEEDGGHHRPNHHALEAQKLEAALDSIVKHVMDNTSLRKSSQPESYIPYVIRKVYPQLPSYSSQFTTSVPLTRIRDIAHRNDIPHDFKQEIKRTLQNKLHRCAGPEDLQTSARLLERINNSDFSHDFKKEFAIFHAELCEFFNVSSLDSRLQYLIDSEHVRSIAHMSASLLTMRKEKRPAHEQFKMVTELRSGLSDLSIMKANGNKSQADLPSEHVQKVRLADVDLESYAFVLLAEIAADIEEHVENSMNWSYSLNALSNALLNIGLSSILPSEATAAAAELSAVSQIADGFKTEKLFLLRSKAASDRALRLTHSFSVAISDVYNRRARLLGRGLGVNEESISVFAEAEIRANVTFQASRIANALCKCVRRELNLPPWDPLYNGSASGRVVFAEKLGDVMNIEEDVLAICRQADGDEDIAACVRGVILGRSLPHLSHLGVRARQSGVVFVCAEDQEVFERVWNRRHLQEARMLVTSEEGLASLSPLSEPQEAHSHHGAENFAAVQVRVDFDGRDTKPIAISEATKGNSSSKCALIGELYKLAQGSNGLFYAANGMVVPHGVFQQQRRLHEEEYKRLVQSYQKGYEGKMGTDEAAQALRSLIEEKFELDVKWCKLIQEGIEGGDKVMVRSSANAEDLENMSGAGLYDSIANVAVMDTRALQKAVGEVWGSLWTKRAASSRDAYGVAHDKVSMAVVIQQMVRSELSFVAFSHDPVSKDGDAVYMEIAVGMGETLASGGMEGSPYRLKVERGSLEVETVSFGSVSVMLEADGERGLRERVVDYSKQRLTTEERFRTTLGRRIAQTVLRLEAQLQRAQDVEGAVTTSDGEAQLFVVQTRAQME</sequence>
<protein>
    <submittedName>
        <fullName evidence="12">Phosphoglucan, water dikinase, chloroplastic</fullName>
    </submittedName>
</protein>